<name>A0A963Z6Z6_9PROT</name>
<reference evidence="2 3" key="1">
    <citation type="journal article" date="2021" name="Microorganisms">
        <title>Acidisoma silvae sp. nov. and Acidisomacellulosilytica sp. nov., Two Acidophilic Bacteria Isolated from Decaying Wood, Hydrolyzing Cellulose and Producing Poly-3-hydroxybutyrate.</title>
        <authorList>
            <person name="Mieszkin S."/>
            <person name="Pouder E."/>
            <person name="Uroz S."/>
            <person name="Simon-Colin C."/>
            <person name="Alain K."/>
        </authorList>
    </citation>
    <scope>NUCLEOTIDE SEQUENCE [LARGE SCALE GENOMIC DNA]</scope>
    <source>
        <strain evidence="2 3">HW T5.17</strain>
    </source>
</reference>
<dbReference type="EMBL" id="JAESVA010000019">
    <property type="protein sequence ID" value="MCB8883972.1"/>
    <property type="molecule type" value="Genomic_DNA"/>
</dbReference>
<keyword evidence="3" id="KW-1185">Reference proteome</keyword>
<comment type="caution">
    <text evidence="2">The sequence shown here is derived from an EMBL/GenBank/DDBJ whole genome shotgun (WGS) entry which is preliminary data.</text>
</comment>
<dbReference type="Gene3D" id="2.170.16.10">
    <property type="entry name" value="Hedgehog/Intein (Hint) domain"/>
    <property type="match status" value="1"/>
</dbReference>
<dbReference type="Proteomes" id="UP000721844">
    <property type="component" value="Unassembled WGS sequence"/>
</dbReference>
<dbReference type="SUPFAM" id="SSF51294">
    <property type="entry name" value="Hedgehog/intein (Hint) domain"/>
    <property type="match status" value="1"/>
</dbReference>
<dbReference type="Pfam" id="PF13403">
    <property type="entry name" value="Hint_2"/>
    <property type="match status" value="1"/>
</dbReference>
<feature type="domain" description="Hedgehog/Intein (Hint)" evidence="1">
    <location>
        <begin position="242"/>
        <end position="375"/>
    </location>
</feature>
<accession>A0A963Z6Z6</accession>
<dbReference type="AlphaFoldDB" id="A0A963Z6Z6"/>
<dbReference type="InterPro" id="IPR036844">
    <property type="entry name" value="Hint_dom_sf"/>
</dbReference>
<evidence type="ECO:0000313" key="3">
    <source>
        <dbReference type="Proteomes" id="UP000721844"/>
    </source>
</evidence>
<gene>
    <name evidence="2" type="ORF">ACELLULO517_27270</name>
</gene>
<proteinExistence type="predicted"/>
<evidence type="ECO:0000259" key="1">
    <source>
        <dbReference type="Pfam" id="PF13403"/>
    </source>
</evidence>
<dbReference type="InterPro" id="IPR028992">
    <property type="entry name" value="Hedgehog/Intein_dom"/>
</dbReference>
<dbReference type="RefSeq" id="WP_227310710.1">
    <property type="nucleotide sequence ID" value="NZ_JAESVA010000019.1"/>
</dbReference>
<sequence>MPATTNNYNSSNNGQNITQVVSAITFNSPLTNNLTTTAGQVAPTVTFVDTIALGSITFNVTNNATAIVQEGLSVGGAFVFNANGGVIEASTTAAVASSQAITIQNGGTFEADNTFLGLLGNSSYTFGAATAGKVDTLVIGSPTLSVQLLNFTAPIVGFASSSEVIDNETINGASVHSYTITQAGNGVQTVTYYNVNGTSLGSEKFASGTFTAASLGNHTVGLPGGPLNLTVEANGSLSTTFCFFSGTGIRTPAGDLPVEELKIGDVIVTAHGEVKPVRWIGVNTVSTRFADPLRVAPIRIKAGALGNDLPYKDLLVSPDHAMFMDGCLVQAGAMVNGLSIVRETDMPSTFKYYHIEVENHCLVLAEGAPTETFVDNVDRMGFDNWDEYEALGIKESIPEMDYPRAQSARQIPSQIRMKISETAVRLFGERVSIAA</sequence>
<evidence type="ECO:0000313" key="2">
    <source>
        <dbReference type="EMBL" id="MCB8883972.1"/>
    </source>
</evidence>
<organism evidence="2 3">
    <name type="scientific">Acidisoma cellulosilyticum</name>
    <dbReference type="NCBI Taxonomy" id="2802395"/>
    <lineage>
        <taxon>Bacteria</taxon>
        <taxon>Pseudomonadati</taxon>
        <taxon>Pseudomonadota</taxon>
        <taxon>Alphaproteobacteria</taxon>
        <taxon>Acetobacterales</taxon>
        <taxon>Acidocellaceae</taxon>
        <taxon>Acidisoma</taxon>
    </lineage>
</organism>
<protein>
    <submittedName>
        <fullName evidence="2">Hint domain-containing protein</fullName>
    </submittedName>
</protein>